<gene>
    <name evidence="2" type="ORF">AK812_SmicGene19007</name>
</gene>
<dbReference type="OrthoDB" id="2019031at2759"/>
<keyword evidence="1" id="KW-0175">Coiled coil</keyword>
<evidence type="ECO:0000256" key="1">
    <source>
        <dbReference type="SAM" id="Coils"/>
    </source>
</evidence>
<dbReference type="AlphaFoldDB" id="A0A1Q9DTP7"/>
<evidence type="ECO:0000313" key="2">
    <source>
        <dbReference type="EMBL" id="OLP98521.1"/>
    </source>
</evidence>
<protein>
    <submittedName>
        <fullName evidence="2">Uncharacterized protein</fullName>
    </submittedName>
</protein>
<proteinExistence type="predicted"/>
<dbReference type="GO" id="GO:1901259">
    <property type="term" value="P:chloroplast rRNA processing"/>
    <property type="evidence" value="ECO:0007669"/>
    <property type="project" value="TreeGrafter"/>
</dbReference>
<dbReference type="Proteomes" id="UP000186817">
    <property type="component" value="Unassembled WGS sequence"/>
</dbReference>
<organism evidence="2 3">
    <name type="scientific">Symbiodinium microadriaticum</name>
    <name type="common">Dinoflagellate</name>
    <name type="synonym">Zooxanthella microadriatica</name>
    <dbReference type="NCBI Taxonomy" id="2951"/>
    <lineage>
        <taxon>Eukaryota</taxon>
        <taxon>Sar</taxon>
        <taxon>Alveolata</taxon>
        <taxon>Dinophyceae</taxon>
        <taxon>Suessiales</taxon>
        <taxon>Symbiodiniaceae</taxon>
        <taxon>Symbiodinium</taxon>
    </lineage>
</organism>
<accession>A0A1Q9DTP7</accession>
<name>A0A1Q9DTP7_SYMMI</name>
<dbReference type="GO" id="GO:0009507">
    <property type="term" value="C:chloroplast"/>
    <property type="evidence" value="ECO:0007669"/>
    <property type="project" value="GOC"/>
</dbReference>
<dbReference type="PANTHER" id="PTHR21228:SF40">
    <property type="entry name" value="LD45607P"/>
    <property type="match status" value="1"/>
</dbReference>
<dbReference type="PANTHER" id="PTHR21228">
    <property type="entry name" value="FAST LEU-RICH DOMAIN-CONTAINING"/>
    <property type="match status" value="1"/>
</dbReference>
<dbReference type="GO" id="GO:0035770">
    <property type="term" value="C:ribonucleoprotein granule"/>
    <property type="evidence" value="ECO:0007669"/>
    <property type="project" value="TreeGrafter"/>
</dbReference>
<reference evidence="2 3" key="1">
    <citation type="submission" date="2016-02" db="EMBL/GenBank/DDBJ databases">
        <title>Genome analysis of coral dinoflagellate symbionts highlights evolutionary adaptations to a symbiotic lifestyle.</title>
        <authorList>
            <person name="Aranda M."/>
            <person name="Li Y."/>
            <person name="Liew Y.J."/>
            <person name="Baumgarten S."/>
            <person name="Simakov O."/>
            <person name="Wilson M."/>
            <person name="Piel J."/>
            <person name="Ashoor H."/>
            <person name="Bougouffa S."/>
            <person name="Bajic V.B."/>
            <person name="Ryu T."/>
            <person name="Ravasi T."/>
            <person name="Bayer T."/>
            <person name="Micklem G."/>
            <person name="Kim H."/>
            <person name="Bhak J."/>
            <person name="Lajeunesse T.C."/>
            <person name="Voolstra C.R."/>
        </authorList>
    </citation>
    <scope>NUCLEOTIDE SEQUENCE [LARGE SCALE GENOMIC DNA]</scope>
    <source>
        <strain evidence="2 3">CCMP2467</strain>
    </source>
</reference>
<evidence type="ECO:0000313" key="3">
    <source>
        <dbReference type="Proteomes" id="UP000186817"/>
    </source>
</evidence>
<dbReference type="EMBL" id="LSRX01000393">
    <property type="protein sequence ID" value="OLP98521.1"/>
    <property type="molecule type" value="Genomic_DNA"/>
</dbReference>
<dbReference type="GO" id="GO:0005759">
    <property type="term" value="C:mitochondrial matrix"/>
    <property type="evidence" value="ECO:0007669"/>
    <property type="project" value="TreeGrafter"/>
</dbReference>
<comment type="caution">
    <text evidence="2">The sequence shown here is derived from an EMBL/GenBank/DDBJ whole genome shotgun (WGS) entry which is preliminary data.</text>
</comment>
<keyword evidence="3" id="KW-1185">Reference proteome</keyword>
<dbReference type="GO" id="GO:0003723">
    <property type="term" value="F:RNA binding"/>
    <property type="evidence" value="ECO:0007669"/>
    <property type="project" value="TreeGrafter"/>
</dbReference>
<dbReference type="InterPro" id="IPR050870">
    <property type="entry name" value="FAST_kinase"/>
</dbReference>
<dbReference type="GO" id="GO:0044528">
    <property type="term" value="P:regulation of mitochondrial mRNA stability"/>
    <property type="evidence" value="ECO:0007669"/>
    <property type="project" value="TreeGrafter"/>
</dbReference>
<feature type="coiled-coil region" evidence="1">
    <location>
        <begin position="179"/>
        <end position="220"/>
    </location>
</feature>
<dbReference type="GO" id="GO:0000963">
    <property type="term" value="P:mitochondrial RNA processing"/>
    <property type="evidence" value="ECO:0007669"/>
    <property type="project" value="TreeGrafter"/>
</dbReference>
<sequence length="1036" mass="110512">MAIALPRSGLGSLGFPSHWPEVYGTNQALRSLVGKRGSCPAGKVAVVGPPSAEDRHGLNKVPLAPWQSHANARRVSAERRLEVFEGHAILERHDKDPGTAFVAVRWAWNVLPDGRWVDFTPWPNSWHQLLLAAPVEPSGASKPAKPLRDCEVKLALQLCRLHGLQEPGAWSQSGGGYSADASDAELAALKEELAKALEEADAACAALRKKEAEVAQLRRRAAGTPEIPVCKKLLGEEGAGGIAVGALVEILDAEVKFPHPALWQCSRPLVAVEKPTIIYSAAINTCAKGQAWPWALQLLEELPRLAQPPLVFRRVFSLQGVVCAGVRADRPEEGEAWLGHHWSKLAKFHKKGQLRREDALSPVLHEEIGDAHAPLLPELVDAVRDKAGEMIPQGLSNCLWAAAKMQGVVPETARAVPAIAEHIPSKVMDFNLQELSNSFWASAHLATAAPEVLRAVPSLVKRIADLSNCLWAAVRLREALPEDSGGPSRLALIVDLERLTDPLNFGSHVSMAPQHLSNCFWAAANLQEESSVVLHMVPAIAKRIAHNSVDFTARASTPSVLEALPALSARLGSEVRQVAALVAQLPQHVADMSAQDAGAENASDLVELTGPVTAVVLASDYGSLQQPVGNSHFGRAVVTWLEALPAAAVLAPEIRRSAEDLNPQEISNSLWAAATLQDAVPEVLAAVPSLAANLGRLAGQMVPQDLSNCLWAAARLRERSPEVLLALGAVVVEIPKKVSYMIPRELASCLWAAATLRDSAPEVLRGVEALALALPEQVVHFNCQDLANSLWASAHLRSAVPQVLGAIPAMTEQVPKLTSRMRPQHLSNCLWAAATLKDVAPEVLAVVDALAERIPEKIKDFNAQEMSMCLWAAATLQEAMPGILEAVPALAKSIPGQASKMNPQDLSSCLWAAANLEGAAPAALQVVPAIAQRIPESSMKFNSQELSNCLWAASILKSGAPEVLQAVPALAERIPGKASVMIPQDLANCLVAAGLADFGEDSTLVPSAMVGDIKKLPAVGWPLPLPPAMKQLLNLL</sequence>